<dbReference type="AlphaFoldDB" id="A0P334"/>
<accession>A0P334</accession>
<protein>
    <submittedName>
        <fullName evidence="1">Uncharacterized protein</fullName>
    </submittedName>
</protein>
<sequence length="27" mass="2847">MEVVGSYIAVAQAYEETTTSNAAINIT</sequence>
<gene>
    <name evidence="1" type="ORF">SIAM614_21497</name>
</gene>
<proteinExistence type="predicted"/>
<organism evidence="1 2">
    <name type="scientific">Roseibium aggregatum (strain ATCC 25650 / DSM 13394 / JCM 20685 / NBRC 16684 / NCIMB 2208 / IAM 12614 / B1)</name>
    <name type="common">Stappia aggregata</name>
    <dbReference type="NCBI Taxonomy" id="384765"/>
    <lineage>
        <taxon>Bacteria</taxon>
        <taxon>Pseudomonadati</taxon>
        <taxon>Pseudomonadota</taxon>
        <taxon>Alphaproteobacteria</taxon>
        <taxon>Hyphomicrobiales</taxon>
        <taxon>Stappiaceae</taxon>
        <taxon>Roseibium</taxon>
    </lineage>
</organism>
<dbReference type="EMBL" id="AAUW01000029">
    <property type="protein sequence ID" value="EAV40505.1"/>
    <property type="molecule type" value="Genomic_DNA"/>
</dbReference>
<name>A0P334_ROSAI</name>
<evidence type="ECO:0000313" key="2">
    <source>
        <dbReference type="Proteomes" id="UP000004848"/>
    </source>
</evidence>
<evidence type="ECO:0000313" key="1">
    <source>
        <dbReference type="EMBL" id="EAV40505.1"/>
    </source>
</evidence>
<reference evidence="1 2" key="1">
    <citation type="submission" date="2006-05" db="EMBL/GenBank/DDBJ databases">
        <authorList>
            <person name="King G."/>
            <person name="Ferriera S."/>
            <person name="Johnson J."/>
            <person name="Kravitz S."/>
            <person name="Beeson K."/>
            <person name="Sutton G."/>
            <person name="Rogers Y.-H."/>
            <person name="Friedman R."/>
            <person name="Frazier M."/>
            <person name="Venter J.C."/>
        </authorList>
    </citation>
    <scope>NUCLEOTIDE SEQUENCE [LARGE SCALE GENOMIC DNA]</scope>
    <source>
        <strain evidence="2">ATCC 25650 / DSM 13394 / JCM 20685 / NBRC 16684 / NCIMB 2208 / IAM 12614 / B1</strain>
    </source>
</reference>
<dbReference type="Proteomes" id="UP000004848">
    <property type="component" value="Unassembled WGS sequence"/>
</dbReference>
<comment type="caution">
    <text evidence="1">The sequence shown here is derived from an EMBL/GenBank/DDBJ whole genome shotgun (WGS) entry which is preliminary data.</text>
</comment>